<keyword evidence="1" id="KW-0472">Membrane</keyword>
<keyword evidence="1" id="KW-0812">Transmembrane</keyword>
<protein>
    <recommendedName>
        <fullName evidence="4">Protein disulfide-isomerase</fullName>
    </recommendedName>
</protein>
<gene>
    <name evidence="2" type="ORF">GCM10011518_06360</name>
</gene>
<dbReference type="SUPFAM" id="SSF52833">
    <property type="entry name" value="Thioredoxin-like"/>
    <property type="match status" value="1"/>
</dbReference>
<organism evidence="2 3">
    <name type="scientific">Flavobacterium limi</name>
    <dbReference type="NCBI Taxonomy" id="2045105"/>
    <lineage>
        <taxon>Bacteria</taxon>
        <taxon>Pseudomonadati</taxon>
        <taxon>Bacteroidota</taxon>
        <taxon>Flavobacteriia</taxon>
        <taxon>Flavobacteriales</taxon>
        <taxon>Flavobacteriaceae</taxon>
        <taxon>Flavobacterium</taxon>
    </lineage>
</organism>
<comment type="caution">
    <text evidence="2">The sequence shown here is derived from an EMBL/GenBank/DDBJ whole genome shotgun (WGS) entry which is preliminary data.</text>
</comment>
<keyword evidence="3" id="KW-1185">Reference proteome</keyword>
<feature type="transmembrane region" description="Helical" evidence="1">
    <location>
        <begin position="20"/>
        <end position="41"/>
    </location>
</feature>
<dbReference type="InterPro" id="IPR036249">
    <property type="entry name" value="Thioredoxin-like_sf"/>
</dbReference>
<dbReference type="EMBL" id="BMKP01000001">
    <property type="protein sequence ID" value="GGE99672.1"/>
    <property type="molecule type" value="Genomic_DNA"/>
</dbReference>
<accession>A0ABQ1TQ14</accession>
<evidence type="ECO:0000313" key="3">
    <source>
        <dbReference type="Proteomes" id="UP000655016"/>
    </source>
</evidence>
<evidence type="ECO:0000313" key="2">
    <source>
        <dbReference type="EMBL" id="GGE99672.1"/>
    </source>
</evidence>
<dbReference type="Proteomes" id="UP000655016">
    <property type="component" value="Unassembled WGS sequence"/>
</dbReference>
<keyword evidence="1" id="KW-1133">Transmembrane helix</keyword>
<name>A0ABQ1TQ14_9FLAO</name>
<proteinExistence type="predicted"/>
<dbReference type="Gene3D" id="3.40.30.10">
    <property type="entry name" value="Glutaredoxin"/>
    <property type="match status" value="1"/>
</dbReference>
<sequence>MIKNLVELKYNVNFVLLTNQIFYTMIKKLLLLIFFLGSVTFQAQNLVWKTSMDAAIAASNEENKPMLIFFTSSSAPNNLQNEVFKTPDFAVWSRDNVILVRLDLSDMNASDLDKEQNVKLKNAFGVENLPEVCFANASVRKSKTTFQALGKIGYKPGGAKVWISESEAILHPAE</sequence>
<evidence type="ECO:0000256" key="1">
    <source>
        <dbReference type="SAM" id="Phobius"/>
    </source>
</evidence>
<evidence type="ECO:0008006" key="4">
    <source>
        <dbReference type="Google" id="ProtNLM"/>
    </source>
</evidence>
<reference evidence="3" key="1">
    <citation type="journal article" date="2019" name="Int. J. Syst. Evol. Microbiol.">
        <title>The Global Catalogue of Microorganisms (GCM) 10K type strain sequencing project: providing services to taxonomists for standard genome sequencing and annotation.</title>
        <authorList>
            <consortium name="The Broad Institute Genomics Platform"/>
            <consortium name="The Broad Institute Genome Sequencing Center for Infectious Disease"/>
            <person name="Wu L."/>
            <person name="Ma J."/>
        </authorList>
    </citation>
    <scope>NUCLEOTIDE SEQUENCE [LARGE SCALE GENOMIC DNA]</scope>
    <source>
        <strain evidence="3">CGMCC 1.16060</strain>
    </source>
</reference>